<reference evidence="1 2" key="1">
    <citation type="submission" date="2019-03" db="EMBL/GenBank/DDBJ databases">
        <title>Genomic Encyclopedia of Type Strains, Phase IV (KMG-IV): sequencing the most valuable type-strain genomes for metagenomic binning, comparative biology and taxonomic classification.</title>
        <authorList>
            <person name="Goeker M."/>
        </authorList>
    </citation>
    <scope>NUCLEOTIDE SEQUENCE [LARGE SCALE GENOMIC DNA]</scope>
    <source>
        <strain evidence="1 2">DSM 46831</strain>
    </source>
</reference>
<accession>A0A4R2S2C0</accession>
<evidence type="ECO:0000313" key="2">
    <source>
        <dbReference type="Proteomes" id="UP000294746"/>
    </source>
</evidence>
<name>A0A4R2S2C0_9BACL</name>
<protein>
    <submittedName>
        <fullName evidence="1">Uncharacterized protein</fullName>
    </submittedName>
</protein>
<gene>
    <name evidence="1" type="ORF">EDD57_102105</name>
</gene>
<keyword evidence="2" id="KW-1185">Reference proteome</keyword>
<sequence length="73" mass="8275">MKVLLLVIVKKIIGFNEFSITFTVSFSHKICKLCYERRESTKNESHSGDVYSRGYAGILKSSSTFPTTGEKHK</sequence>
<organism evidence="1 2">
    <name type="scientific">Baia soyae</name>
    <dbReference type="NCBI Taxonomy" id="1544746"/>
    <lineage>
        <taxon>Bacteria</taxon>
        <taxon>Bacillati</taxon>
        <taxon>Bacillota</taxon>
        <taxon>Bacilli</taxon>
        <taxon>Bacillales</taxon>
        <taxon>Thermoactinomycetaceae</taxon>
        <taxon>Baia</taxon>
    </lineage>
</organism>
<dbReference type="AlphaFoldDB" id="A0A4R2S2C0"/>
<proteinExistence type="predicted"/>
<dbReference type="Proteomes" id="UP000294746">
    <property type="component" value="Unassembled WGS sequence"/>
</dbReference>
<comment type="caution">
    <text evidence="1">The sequence shown here is derived from an EMBL/GenBank/DDBJ whole genome shotgun (WGS) entry which is preliminary data.</text>
</comment>
<evidence type="ECO:0000313" key="1">
    <source>
        <dbReference type="EMBL" id="TCP70463.1"/>
    </source>
</evidence>
<dbReference type="EMBL" id="SLXV01000002">
    <property type="protein sequence ID" value="TCP70463.1"/>
    <property type="molecule type" value="Genomic_DNA"/>
</dbReference>